<reference evidence="2 3" key="1">
    <citation type="journal article" date="2018" name="Nat. Biotechnol.">
        <title>A standardized bacterial taxonomy based on genome phylogeny substantially revises the tree of life.</title>
        <authorList>
            <person name="Parks D.H."/>
            <person name="Chuvochina M."/>
            <person name="Waite D.W."/>
            <person name="Rinke C."/>
            <person name="Skarshewski A."/>
            <person name="Chaumeil P.A."/>
            <person name="Hugenholtz P."/>
        </authorList>
    </citation>
    <scope>NUCLEOTIDE SEQUENCE [LARGE SCALE GENOMIC DNA]</scope>
    <source>
        <strain evidence="2">UBA10707</strain>
    </source>
</reference>
<dbReference type="InterPro" id="IPR007922">
    <property type="entry name" value="DciA-like"/>
</dbReference>
<dbReference type="Proteomes" id="UP000264036">
    <property type="component" value="Unassembled WGS sequence"/>
</dbReference>
<name>A0A356LG52_9BURK</name>
<evidence type="ECO:0000313" key="2">
    <source>
        <dbReference type="EMBL" id="HBP29475.1"/>
    </source>
</evidence>
<dbReference type="Pfam" id="PF05258">
    <property type="entry name" value="DciA"/>
    <property type="match status" value="1"/>
</dbReference>
<gene>
    <name evidence="2" type="ORF">DD666_08675</name>
</gene>
<organism evidence="2 3">
    <name type="scientific">Advenella kashmirensis</name>
    <dbReference type="NCBI Taxonomy" id="310575"/>
    <lineage>
        <taxon>Bacteria</taxon>
        <taxon>Pseudomonadati</taxon>
        <taxon>Pseudomonadota</taxon>
        <taxon>Betaproteobacteria</taxon>
        <taxon>Burkholderiales</taxon>
        <taxon>Alcaligenaceae</taxon>
    </lineage>
</organism>
<evidence type="ECO:0000256" key="1">
    <source>
        <dbReference type="SAM" id="MobiDB-lite"/>
    </source>
</evidence>
<proteinExistence type="predicted"/>
<dbReference type="AlphaFoldDB" id="A0A356LG52"/>
<comment type="caution">
    <text evidence="2">The sequence shown here is derived from an EMBL/GenBank/DDBJ whole genome shotgun (WGS) entry which is preliminary data.</text>
</comment>
<evidence type="ECO:0000313" key="3">
    <source>
        <dbReference type="Proteomes" id="UP000264036"/>
    </source>
</evidence>
<feature type="region of interest" description="Disordered" evidence="1">
    <location>
        <begin position="1"/>
        <end position="22"/>
    </location>
</feature>
<sequence length="167" mass="18072">MALFYKKNGASRRDRGEGKTAANWLGHDTRRGRLLETAEQFNLIQGLIAQALQLPVGHACRVVGLDNGTLIIAVPSAAHAAKIRQLTTTIHQLLVAKGQRVDQIRIKIQAGLKSAAITAASTPPVVSQALGEQARDALLELQQTTDNQQLADTLARILEKNQAKRQS</sequence>
<protein>
    <recommendedName>
        <fullName evidence="4">DUF721 domain-containing protein</fullName>
    </recommendedName>
</protein>
<accession>A0A356LG52</accession>
<dbReference type="EMBL" id="DOEK01000023">
    <property type="protein sequence ID" value="HBP29475.1"/>
    <property type="molecule type" value="Genomic_DNA"/>
</dbReference>
<evidence type="ECO:0008006" key="4">
    <source>
        <dbReference type="Google" id="ProtNLM"/>
    </source>
</evidence>